<feature type="compositionally biased region" description="Polar residues" evidence="1">
    <location>
        <begin position="202"/>
        <end position="214"/>
    </location>
</feature>
<feature type="transmembrane region" description="Helical" evidence="2">
    <location>
        <begin position="110"/>
        <end position="139"/>
    </location>
</feature>
<organism evidence="3 4">
    <name type="scientific">Caenorhabditis tropicalis</name>
    <dbReference type="NCBI Taxonomy" id="1561998"/>
    <lineage>
        <taxon>Eukaryota</taxon>
        <taxon>Metazoa</taxon>
        <taxon>Ecdysozoa</taxon>
        <taxon>Nematoda</taxon>
        <taxon>Chromadorea</taxon>
        <taxon>Rhabditida</taxon>
        <taxon>Rhabditina</taxon>
        <taxon>Rhabditomorpha</taxon>
        <taxon>Rhabditoidea</taxon>
        <taxon>Rhabditidae</taxon>
        <taxon>Peloderinae</taxon>
        <taxon>Caenorhabditis</taxon>
    </lineage>
</organism>
<name>A0A1I7UXU5_9PELO</name>
<dbReference type="AlphaFoldDB" id="A0A1I7UXU5"/>
<sequence>MGQPFEGEPLNTMKNEMIMKALGGYVVIPFVVLSFLSGFISCFKYREWFGLCAFISLGLTFAFMIYNAFVLFYLKMKYVWPPYLIAEAKEPIPSLPITAEFIFIHFTKVLIMSITFAMFSAVSILFYCTFVLVNLSFLYKSPTKRIPRRRRPIRKLEEDVEEEEEEEENEKEKGEEEKKSEMKKTDGSKEKSQIDVTKDKTMTVTPTKPSPIST</sequence>
<reference evidence="4" key="1">
    <citation type="submission" date="2016-11" db="UniProtKB">
        <authorList>
            <consortium name="WormBaseParasite"/>
        </authorList>
    </citation>
    <scope>IDENTIFICATION</scope>
</reference>
<protein>
    <submittedName>
        <fullName evidence="4">Uncharacterized protein</fullName>
    </submittedName>
</protein>
<keyword evidence="3" id="KW-1185">Reference proteome</keyword>
<feature type="transmembrane region" description="Helical" evidence="2">
    <location>
        <begin position="17"/>
        <end position="36"/>
    </location>
</feature>
<evidence type="ECO:0000313" key="4">
    <source>
        <dbReference type="WBParaSite" id="Csp11.Scaffold630.g20418.t1"/>
    </source>
</evidence>
<feature type="compositionally biased region" description="Basic and acidic residues" evidence="1">
    <location>
        <begin position="170"/>
        <end position="201"/>
    </location>
</feature>
<evidence type="ECO:0000256" key="2">
    <source>
        <dbReference type="SAM" id="Phobius"/>
    </source>
</evidence>
<dbReference type="WBParaSite" id="Csp11.Scaffold630.g20418.t1">
    <property type="protein sequence ID" value="Csp11.Scaffold630.g20418.t1"/>
    <property type="gene ID" value="Csp11.Scaffold630.g20418"/>
</dbReference>
<proteinExistence type="predicted"/>
<feature type="compositionally biased region" description="Acidic residues" evidence="1">
    <location>
        <begin position="158"/>
        <end position="169"/>
    </location>
</feature>
<evidence type="ECO:0000313" key="3">
    <source>
        <dbReference type="Proteomes" id="UP000095282"/>
    </source>
</evidence>
<evidence type="ECO:0000256" key="1">
    <source>
        <dbReference type="SAM" id="MobiDB-lite"/>
    </source>
</evidence>
<feature type="transmembrane region" description="Helical" evidence="2">
    <location>
        <begin position="48"/>
        <end position="74"/>
    </location>
</feature>
<keyword evidence="2" id="KW-1133">Transmembrane helix</keyword>
<dbReference type="Proteomes" id="UP000095282">
    <property type="component" value="Unplaced"/>
</dbReference>
<feature type="region of interest" description="Disordered" evidence="1">
    <location>
        <begin position="154"/>
        <end position="214"/>
    </location>
</feature>
<keyword evidence="2" id="KW-0472">Membrane</keyword>
<keyword evidence="2" id="KW-0812">Transmembrane</keyword>
<dbReference type="eggNOG" id="ENOG502TJ4P">
    <property type="taxonomic scope" value="Eukaryota"/>
</dbReference>
<accession>A0A1I7UXU5</accession>